<dbReference type="EMBL" id="JAGFBR010000015">
    <property type="protein sequence ID" value="KAH0455075.1"/>
    <property type="molecule type" value="Genomic_DNA"/>
</dbReference>
<evidence type="ECO:0000313" key="1">
    <source>
        <dbReference type="EMBL" id="KAH0455075.1"/>
    </source>
</evidence>
<proteinExistence type="predicted"/>
<name>A0AAV7GH37_DENCH</name>
<gene>
    <name evidence="1" type="ORF">IEQ34_016999</name>
</gene>
<accession>A0AAV7GH37</accession>
<comment type="caution">
    <text evidence="1">The sequence shown here is derived from an EMBL/GenBank/DDBJ whole genome shotgun (WGS) entry which is preliminary data.</text>
</comment>
<dbReference type="Proteomes" id="UP000775213">
    <property type="component" value="Unassembled WGS sequence"/>
</dbReference>
<dbReference type="AlphaFoldDB" id="A0AAV7GH37"/>
<reference evidence="1 2" key="1">
    <citation type="journal article" date="2021" name="Hortic Res">
        <title>Chromosome-scale assembly of the Dendrobium chrysotoxum genome enhances the understanding of orchid evolution.</title>
        <authorList>
            <person name="Zhang Y."/>
            <person name="Zhang G.Q."/>
            <person name="Zhang D."/>
            <person name="Liu X.D."/>
            <person name="Xu X.Y."/>
            <person name="Sun W.H."/>
            <person name="Yu X."/>
            <person name="Zhu X."/>
            <person name="Wang Z.W."/>
            <person name="Zhao X."/>
            <person name="Zhong W.Y."/>
            <person name="Chen H."/>
            <person name="Yin W.L."/>
            <person name="Huang T."/>
            <person name="Niu S.C."/>
            <person name="Liu Z.J."/>
        </authorList>
    </citation>
    <scope>NUCLEOTIDE SEQUENCE [LARGE SCALE GENOMIC DNA]</scope>
    <source>
        <strain evidence="1">Lindl</strain>
    </source>
</reference>
<organism evidence="1 2">
    <name type="scientific">Dendrobium chrysotoxum</name>
    <name type="common">Orchid</name>
    <dbReference type="NCBI Taxonomy" id="161865"/>
    <lineage>
        <taxon>Eukaryota</taxon>
        <taxon>Viridiplantae</taxon>
        <taxon>Streptophyta</taxon>
        <taxon>Embryophyta</taxon>
        <taxon>Tracheophyta</taxon>
        <taxon>Spermatophyta</taxon>
        <taxon>Magnoliopsida</taxon>
        <taxon>Liliopsida</taxon>
        <taxon>Asparagales</taxon>
        <taxon>Orchidaceae</taxon>
        <taxon>Epidendroideae</taxon>
        <taxon>Malaxideae</taxon>
        <taxon>Dendrobiinae</taxon>
        <taxon>Dendrobium</taxon>
    </lineage>
</organism>
<keyword evidence="2" id="KW-1185">Reference proteome</keyword>
<protein>
    <submittedName>
        <fullName evidence="1">Uncharacterized protein</fullName>
    </submittedName>
</protein>
<sequence>MVSIREGVEADIFCLQVWPDSLQSGSMGLMFAHKFYVYKLKISGRKLASTLILLPFKEFDLIVGMDWLCKYQHYRKIACYRQTKFTGNHGNPSKNNVFGGFLVKVHSTNDQDVHQPSNTDLSENIVIANLLEDIFNEVSVVSRRPVSGAQARAVSKIRLSSLSLVLLFFYEPWISINCFAKNVDVDVDVDDDKVRLTWNLV</sequence>
<dbReference type="Pfam" id="PF08284">
    <property type="entry name" value="RVP_2"/>
    <property type="match status" value="1"/>
</dbReference>
<evidence type="ECO:0000313" key="2">
    <source>
        <dbReference type="Proteomes" id="UP000775213"/>
    </source>
</evidence>